<evidence type="ECO:0000313" key="3">
    <source>
        <dbReference type="Proteomes" id="UP000219573"/>
    </source>
</evidence>
<keyword evidence="3" id="KW-1185">Reference proteome</keyword>
<protein>
    <submittedName>
        <fullName evidence="2">7,8-dihydropterin-6-yl-methyl-4-(Beta-D-ribofuranosyl)aminobenzene 5'-phosphate synthase</fullName>
    </submittedName>
</protein>
<dbReference type="EMBL" id="OBDZ01000016">
    <property type="protein sequence ID" value="SNY32473.1"/>
    <property type="molecule type" value="Genomic_DNA"/>
</dbReference>
<dbReference type="CDD" id="cd07713">
    <property type="entry name" value="DHPS-like_MBL-fold"/>
    <property type="match status" value="1"/>
</dbReference>
<dbReference type="GO" id="GO:0016740">
    <property type="term" value="F:transferase activity"/>
    <property type="evidence" value="ECO:0007669"/>
    <property type="project" value="TreeGrafter"/>
</dbReference>
<evidence type="ECO:0000259" key="1">
    <source>
        <dbReference type="SMART" id="SM00849"/>
    </source>
</evidence>
<dbReference type="RefSeq" id="WP_097018222.1">
    <property type="nucleotide sequence ID" value="NZ_OBDZ01000016.1"/>
</dbReference>
<dbReference type="Gene3D" id="3.60.15.10">
    <property type="entry name" value="Ribonuclease Z/Hydroxyacylglutathione hydrolase-like"/>
    <property type="match status" value="1"/>
</dbReference>
<dbReference type="SUPFAM" id="SSF56281">
    <property type="entry name" value="Metallo-hydrolase/oxidoreductase"/>
    <property type="match status" value="1"/>
</dbReference>
<dbReference type="PANTHER" id="PTHR13754">
    <property type="entry name" value="METALLO-BETA-LACTAMASE SUPERFAMILY PROTEIN"/>
    <property type="match status" value="1"/>
</dbReference>
<dbReference type="InterPro" id="IPR036866">
    <property type="entry name" value="RibonucZ/Hydroxyglut_hydro"/>
</dbReference>
<dbReference type="Proteomes" id="UP000219573">
    <property type="component" value="Unassembled WGS sequence"/>
</dbReference>
<dbReference type="PANTHER" id="PTHR13754:SF18">
    <property type="entry name" value="7,8-DIHYDROPTERIN-6-METHYL-4-(BETA-D-RIBOFURANOSYL)-AMINOBENZENE-5'-PHOSPHATE SYNTHASE"/>
    <property type="match status" value="1"/>
</dbReference>
<dbReference type="AlphaFoldDB" id="A0A285HA75"/>
<accession>A0A285HA75</accession>
<evidence type="ECO:0000313" key="2">
    <source>
        <dbReference type="EMBL" id="SNY32473.1"/>
    </source>
</evidence>
<sequence>MKLTVLIDNNTLTDRYFIGEPGISFFIESEGFKLLFDAGYSDAFIQNAIKLDLDLLDIDYIVLSHGHLDHTWGLEPLVRKYMESKLEGKVIKNPQLIAHPFVFQPKYVDQFSIGTNLSEEFIKSIFSLKLSKEPIWLTDKLVFLGEIPREFKFEGNHPIGVRKLADLEVDDYLLDDSALVFISTAGLVIITGCSHAGICNIVEQAKKVTGIDAVSEIIGGFHLLSPNVEQLEKTKEYISNLNLRGLYPCHCTDLQSKIELAKVAEVREVGVGLELELN</sequence>
<dbReference type="OrthoDB" id="9803916at2"/>
<organism evidence="2 3">
    <name type="scientific">Orenia metallireducens</name>
    <dbReference type="NCBI Taxonomy" id="1413210"/>
    <lineage>
        <taxon>Bacteria</taxon>
        <taxon>Bacillati</taxon>
        <taxon>Bacillota</taxon>
        <taxon>Clostridia</taxon>
        <taxon>Halanaerobiales</taxon>
        <taxon>Halobacteroidaceae</taxon>
        <taxon>Orenia</taxon>
    </lineage>
</organism>
<dbReference type="Pfam" id="PF00753">
    <property type="entry name" value="Lactamase_B"/>
    <property type="match status" value="1"/>
</dbReference>
<dbReference type="InterPro" id="IPR001279">
    <property type="entry name" value="Metallo-B-lactamas"/>
</dbReference>
<name>A0A285HA75_9FIRM</name>
<dbReference type="InterPro" id="IPR052926">
    <property type="entry name" value="Metallo-beta-lactamase_dom"/>
</dbReference>
<gene>
    <name evidence="2" type="ORF">SAMN06265827_11622</name>
</gene>
<dbReference type="InterPro" id="IPR041712">
    <property type="entry name" value="DHPS-like_MBL-fold"/>
</dbReference>
<dbReference type="SMART" id="SM00849">
    <property type="entry name" value="Lactamase_B"/>
    <property type="match status" value="1"/>
</dbReference>
<proteinExistence type="predicted"/>
<reference evidence="3" key="1">
    <citation type="submission" date="2017-09" db="EMBL/GenBank/DDBJ databases">
        <authorList>
            <person name="Varghese N."/>
            <person name="Submissions S."/>
        </authorList>
    </citation>
    <scope>NUCLEOTIDE SEQUENCE [LARGE SCALE GENOMIC DNA]</scope>
    <source>
        <strain evidence="3">MSL47</strain>
    </source>
</reference>
<feature type="domain" description="Metallo-beta-lactamase" evidence="1">
    <location>
        <begin position="21"/>
        <end position="250"/>
    </location>
</feature>